<evidence type="ECO:0000313" key="3">
    <source>
        <dbReference type="Proteomes" id="UP000475249"/>
    </source>
</evidence>
<dbReference type="Pfam" id="PF11138">
    <property type="entry name" value="DUF2911"/>
    <property type="match status" value="1"/>
</dbReference>
<sequence length="285" mass="32222">MKKIFLLFCTLIFNPMYGQDAAAFRSSFDALSHISASANLQQTIGVTKITIEYYRPNARDREIWGTVVPYDKVWRAGANIATTIEVSDNVLINGKPLKAGKYALFVLPGKKEWTFIFDENSFQFGAFFYQGSTDALRVSVPTVKRNNKTESLLYYFDHVSYNKGELNLAWGDRSATLSIETSEDAIIAAVTDKIKDAEENNNHRAYIDASAWALDHKKMVDKIPAWLKASRDIKDTFGNNFLEARLHALNGDYDLAIKAANTTAEKFPQFTVVTESFIARWQKEL</sequence>
<keyword evidence="1" id="KW-0732">Signal</keyword>
<gene>
    <name evidence="2" type="ORF">GTQ38_08060</name>
</gene>
<evidence type="ECO:0000313" key="2">
    <source>
        <dbReference type="EMBL" id="NAS11950.1"/>
    </source>
</evidence>
<accession>A0A6L9EB71</accession>
<evidence type="ECO:0000256" key="1">
    <source>
        <dbReference type="SAM" id="SignalP"/>
    </source>
</evidence>
<keyword evidence="3" id="KW-1185">Reference proteome</keyword>
<name>A0A6L9EB71_9FLAO</name>
<reference evidence="2 3" key="1">
    <citation type="submission" date="2020-01" db="EMBL/GenBank/DDBJ databases">
        <title>Bacteria diversity of Porities sp.</title>
        <authorList>
            <person name="Wang G."/>
        </authorList>
    </citation>
    <scope>NUCLEOTIDE SEQUENCE [LARGE SCALE GENOMIC DNA]</scope>
    <source>
        <strain evidence="2 3">R33</strain>
    </source>
</reference>
<dbReference type="InterPro" id="IPR021314">
    <property type="entry name" value="DUF2911"/>
</dbReference>
<dbReference type="AlphaFoldDB" id="A0A6L9EB71"/>
<organism evidence="2 3">
    <name type="scientific">Poritiphilus flavus</name>
    <dbReference type="NCBI Taxonomy" id="2697053"/>
    <lineage>
        <taxon>Bacteria</taxon>
        <taxon>Pseudomonadati</taxon>
        <taxon>Bacteroidota</taxon>
        <taxon>Flavobacteriia</taxon>
        <taxon>Flavobacteriales</taxon>
        <taxon>Flavobacteriaceae</taxon>
        <taxon>Poritiphilus</taxon>
    </lineage>
</organism>
<feature type="chain" id="PRO_5026835245" evidence="1">
    <location>
        <begin position="19"/>
        <end position="285"/>
    </location>
</feature>
<proteinExistence type="predicted"/>
<protein>
    <submittedName>
        <fullName evidence="2">DUF2911 domain-containing protein</fullName>
    </submittedName>
</protein>
<dbReference type="EMBL" id="WXYO01000003">
    <property type="protein sequence ID" value="NAS11950.1"/>
    <property type="molecule type" value="Genomic_DNA"/>
</dbReference>
<dbReference type="Proteomes" id="UP000475249">
    <property type="component" value="Unassembled WGS sequence"/>
</dbReference>
<comment type="caution">
    <text evidence="2">The sequence shown here is derived from an EMBL/GenBank/DDBJ whole genome shotgun (WGS) entry which is preliminary data.</text>
</comment>
<dbReference type="RefSeq" id="WP_161434984.1">
    <property type="nucleotide sequence ID" value="NZ_WXYO01000003.1"/>
</dbReference>
<feature type="signal peptide" evidence="1">
    <location>
        <begin position="1"/>
        <end position="18"/>
    </location>
</feature>